<keyword evidence="5" id="KW-0539">Nucleus</keyword>
<dbReference type="Pfam" id="PF08216">
    <property type="entry name" value="CTNNBL"/>
    <property type="match status" value="2"/>
</dbReference>
<dbReference type="Proteomes" id="UP000800094">
    <property type="component" value="Unassembled WGS sequence"/>
</dbReference>
<evidence type="ECO:0000313" key="8">
    <source>
        <dbReference type="EMBL" id="KAF2246747.1"/>
    </source>
</evidence>
<dbReference type="OrthoDB" id="1898821at2759"/>
<organism evidence="8 9">
    <name type="scientific">Trematosphaeria pertusa</name>
    <dbReference type="NCBI Taxonomy" id="390896"/>
    <lineage>
        <taxon>Eukaryota</taxon>
        <taxon>Fungi</taxon>
        <taxon>Dikarya</taxon>
        <taxon>Ascomycota</taxon>
        <taxon>Pezizomycotina</taxon>
        <taxon>Dothideomycetes</taxon>
        <taxon>Pleosporomycetidae</taxon>
        <taxon>Pleosporales</taxon>
        <taxon>Massarineae</taxon>
        <taxon>Trematosphaeriaceae</taxon>
        <taxon>Trematosphaeria</taxon>
    </lineage>
</organism>
<feature type="domain" description="Beta-catenin-like protein 1 N-terminal" evidence="7">
    <location>
        <begin position="84"/>
        <end position="194"/>
    </location>
</feature>
<dbReference type="PANTHER" id="PTHR14978:SF0">
    <property type="entry name" value="BETA-CATENIN-LIKE PROTEIN 1"/>
    <property type="match status" value="1"/>
</dbReference>
<dbReference type="InterPro" id="IPR011989">
    <property type="entry name" value="ARM-like"/>
</dbReference>
<keyword evidence="4" id="KW-0175">Coiled coil</keyword>
<keyword evidence="3" id="KW-0677">Repeat</keyword>
<feature type="region of interest" description="Disordered" evidence="6">
    <location>
        <begin position="397"/>
        <end position="425"/>
    </location>
</feature>
<evidence type="ECO:0000256" key="1">
    <source>
        <dbReference type="ARBA" id="ARBA00004123"/>
    </source>
</evidence>
<sequence length="611" mass="68598">MTGIDDIFKHPVAATKRKFEDPSEADPTQAYKSAKLNSNGAVKRSAHDSVADEDDEDEAGPSLPPDFEEEPGDDEEGRFFGGGIDEDAKDAMDFLDAQDKEEAITEEKYDSAWLRKLALNFEKKVNKNASLRAKYEDDPSKFMESEGDLDEGIKALSILSEHSELYEEFAKNPAATKLVELLAHENTDVAIGAIEIISELTDEDVEAEQEQWDTLVTALLEADLLSLLISNFSRFDESNAEDSSGVYHSLSVIENLLSQPANMDLVGKETKFLTWLLNRIQKQEKPTSQNKQYASEILSILTQSSRPNRNRLTEANGVEIFLTQLAPYRRSDPEKESEEEEYMENLFNCLTSLVDEPEGKVKFLEAEGVELCLLMVRDGKTSKSRALKVLDHACGYAESTPPEENRTNGVSKRREDEDAEDSKPNLAAPVCEKVVEARGLKPIFSTFMKTKKHDPETTEHILGIFASLLRSLPGNSDSRFRVLAKFLEKDYEKLIKLVTLRRDYAARVAAFDARLKEKKIGLSKQEQEALDMENIPSRLDEGLYCLERIDVILAWVAAEDDGAKRAIVKALGERDETLVDVRRTLQAQLDGVLEVEPAEREMLEALIEFLS</sequence>
<dbReference type="InterPro" id="IPR039678">
    <property type="entry name" value="CTNNBL1"/>
</dbReference>
<gene>
    <name evidence="8" type="ORF">BU26DRAFT_52703</name>
</gene>
<dbReference type="GO" id="GO:0010467">
    <property type="term" value="P:gene expression"/>
    <property type="evidence" value="ECO:0007669"/>
    <property type="project" value="UniProtKB-ARBA"/>
</dbReference>
<feature type="compositionally biased region" description="Acidic residues" evidence="6">
    <location>
        <begin position="66"/>
        <end position="76"/>
    </location>
</feature>
<accession>A0A6A6I906</accession>
<dbReference type="GO" id="GO:0005681">
    <property type="term" value="C:spliceosomal complex"/>
    <property type="evidence" value="ECO:0007669"/>
    <property type="project" value="TreeGrafter"/>
</dbReference>
<evidence type="ECO:0000256" key="4">
    <source>
        <dbReference type="ARBA" id="ARBA00023054"/>
    </source>
</evidence>
<keyword evidence="2" id="KW-0597">Phosphoprotein</keyword>
<dbReference type="AlphaFoldDB" id="A0A6A6I906"/>
<dbReference type="RefSeq" id="XP_033681751.1">
    <property type="nucleotide sequence ID" value="XM_033830742.1"/>
</dbReference>
<name>A0A6A6I906_9PLEO</name>
<dbReference type="InterPro" id="IPR013180">
    <property type="entry name" value="CTNNBL1_N"/>
</dbReference>
<dbReference type="Gene3D" id="1.25.10.10">
    <property type="entry name" value="Leucine-rich Repeat Variant"/>
    <property type="match status" value="1"/>
</dbReference>
<evidence type="ECO:0000256" key="6">
    <source>
        <dbReference type="SAM" id="MobiDB-lite"/>
    </source>
</evidence>
<dbReference type="InterPro" id="IPR016024">
    <property type="entry name" value="ARM-type_fold"/>
</dbReference>
<comment type="subcellular location">
    <subcellularLocation>
        <location evidence="1">Nucleus</location>
    </subcellularLocation>
</comment>
<dbReference type="EMBL" id="ML987198">
    <property type="protein sequence ID" value="KAF2246747.1"/>
    <property type="molecule type" value="Genomic_DNA"/>
</dbReference>
<protein>
    <submittedName>
        <fullName evidence="8">DUF1716-domain-containing protein</fullName>
    </submittedName>
</protein>
<evidence type="ECO:0000259" key="7">
    <source>
        <dbReference type="SMART" id="SM01156"/>
    </source>
</evidence>
<dbReference type="PANTHER" id="PTHR14978">
    <property type="entry name" value="BETA-CATENIN-LIKE PROTEIN 1 NUCLEAR ASSOCIATED PROTEIN"/>
    <property type="match status" value="1"/>
</dbReference>
<keyword evidence="9" id="KW-1185">Reference proteome</keyword>
<dbReference type="FunFam" id="1.25.10.10:FF:001136">
    <property type="entry name" value="Beta-catenin-like protein 1"/>
    <property type="match status" value="1"/>
</dbReference>
<evidence type="ECO:0000256" key="3">
    <source>
        <dbReference type="ARBA" id="ARBA00022737"/>
    </source>
</evidence>
<evidence type="ECO:0000256" key="5">
    <source>
        <dbReference type="ARBA" id="ARBA00023242"/>
    </source>
</evidence>
<reference evidence="8" key="1">
    <citation type="journal article" date="2020" name="Stud. Mycol.">
        <title>101 Dothideomycetes genomes: a test case for predicting lifestyles and emergence of pathogens.</title>
        <authorList>
            <person name="Haridas S."/>
            <person name="Albert R."/>
            <person name="Binder M."/>
            <person name="Bloem J."/>
            <person name="Labutti K."/>
            <person name="Salamov A."/>
            <person name="Andreopoulos B."/>
            <person name="Baker S."/>
            <person name="Barry K."/>
            <person name="Bills G."/>
            <person name="Bluhm B."/>
            <person name="Cannon C."/>
            <person name="Castanera R."/>
            <person name="Culley D."/>
            <person name="Daum C."/>
            <person name="Ezra D."/>
            <person name="Gonzalez J."/>
            <person name="Henrissat B."/>
            <person name="Kuo A."/>
            <person name="Liang C."/>
            <person name="Lipzen A."/>
            <person name="Lutzoni F."/>
            <person name="Magnuson J."/>
            <person name="Mondo S."/>
            <person name="Nolan M."/>
            <person name="Ohm R."/>
            <person name="Pangilinan J."/>
            <person name="Park H.-J."/>
            <person name="Ramirez L."/>
            <person name="Alfaro M."/>
            <person name="Sun H."/>
            <person name="Tritt A."/>
            <person name="Yoshinaga Y."/>
            <person name="Zwiers L.-H."/>
            <person name="Turgeon B."/>
            <person name="Goodwin S."/>
            <person name="Spatafora J."/>
            <person name="Crous P."/>
            <person name="Grigoriev I."/>
        </authorList>
    </citation>
    <scope>NUCLEOTIDE SEQUENCE</scope>
    <source>
        <strain evidence="8">CBS 122368</strain>
    </source>
</reference>
<dbReference type="SMART" id="SM01156">
    <property type="entry name" value="DUF1716"/>
    <property type="match status" value="1"/>
</dbReference>
<feature type="region of interest" description="Disordered" evidence="6">
    <location>
        <begin position="1"/>
        <end position="83"/>
    </location>
</feature>
<evidence type="ECO:0000256" key="2">
    <source>
        <dbReference type="ARBA" id="ARBA00022553"/>
    </source>
</evidence>
<dbReference type="GeneID" id="54584072"/>
<dbReference type="SUPFAM" id="SSF48371">
    <property type="entry name" value="ARM repeat"/>
    <property type="match status" value="1"/>
</dbReference>
<proteinExistence type="predicted"/>
<evidence type="ECO:0000313" key="9">
    <source>
        <dbReference type="Proteomes" id="UP000800094"/>
    </source>
</evidence>